<dbReference type="SMART" id="SM00457">
    <property type="entry name" value="MACPF"/>
    <property type="match status" value="1"/>
</dbReference>
<evidence type="ECO:0000259" key="2">
    <source>
        <dbReference type="PROSITE" id="PS51412"/>
    </source>
</evidence>
<dbReference type="AlphaFoldDB" id="A0A1H1UNP3"/>
<evidence type="ECO:0000313" key="4">
    <source>
        <dbReference type="Proteomes" id="UP000199524"/>
    </source>
</evidence>
<evidence type="ECO:0000313" key="3">
    <source>
        <dbReference type="EMBL" id="SDS74115.1"/>
    </source>
</evidence>
<dbReference type="Pfam" id="PF01823">
    <property type="entry name" value="MACPF"/>
    <property type="match status" value="1"/>
</dbReference>
<proteinExistence type="predicted"/>
<protein>
    <submittedName>
        <fullName evidence="3">MAC/Perforin domain-containing protein</fullName>
    </submittedName>
</protein>
<feature type="domain" description="MACPF" evidence="2">
    <location>
        <begin position="1"/>
        <end position="304"/>
    </location>
</feature>
<sequence>MNDKMDITGALQATDYPELNGDLGYGRNRRIAGRTTNEPVFDPASGITRHTDTRREEHSSLFKSVLDYRRQTKAEFNATASYGAFSAEFHLSFENRYTSRQDNTAALRTLRVVFGGAKLKSTSAATLSSKFKEEVERLPKKFTPKDANKFYRFFDMFGTDVVTEIKLGGNLYFHTLVQKSKVTNFEKIKASLEAEYGAFFKADGSIEDTVERKEYRKSREASVTTEGGDNNILSNALFTQPNKYNKDTNEWITSVGKKPIVVEREFTDIYKFIADDEQRAATEKALDNYLGRYLSVHSTWQYSSLTVGRMKQQERSAGAVGNPAIKVRVIDRNTLEGREEYFTAPVIGSAASEINQFWNTFKSRVESMGLEHAIVLLATEFWPRESRYSPPDHIIDFLKHRCGGSEATLHRWRDDSRRCVPCPYAGISYGLIGYGNGAHHDQGKDVYVIGFGDPQSTLRPELEIFADLYTTEDDTAKFVCNDSFEGEAISFLKFSSHHWNTWQIAADPQVPERVTLVDNSVGDASKVLWYAQPAGPKYDMQPFYLINALTCGVLQWNSGGAAQEKEVVLKPFAPNLDINLWDLRYPYIMSLSYQPNWDLRAFEDRRVVVASYRSRDTELRWSENKVSCVL</sequence>
<name>A0A1H1UNP3_9PSED</name>
<dbReference type="PANTHER" id="PTHR46096">
    <property type="entry name" value="PERFORIN-1"/>
    <property type="match status" value="1"/>
</dbReference>
<dbReference type="GO" id="GO:0016020">
    <property type="term" value="C:membrane"/>
    <property type="evidence" value="ECO:0007669"/>
    <property type="project" value="TreeGrafter"/>
</dbReference>
<organism evidence="3 4">
    <name type="scientific">Pseudomonas asplenii</name>
    <dbReference type="NCBI Taxonomy" id="53407"/>
    <lineage>
        <taxon>Bacteria</taxon>
        <taxon>Pseudomonadati</taxon>
        <taxon>Pseudomonadota</taxon>
        <taxon>Gammaproteobacteria</taxon>
        <taxon>Pseudomonadales</taxon>
        <taxon>Pseudomonadaceae</taxon>
        <taxon>Pseudomonas</taxon>
    </lineage>
</organism>
<dbReference type="GO" id="GO:0051607">
    <property type="term" value="P:defense response to virus"/>
    <property type="evidence" value="ECO:0007669"/>
    <property type="project" value="TreeGrafter"/>
</dbReference>
<reference evidence="4" key="1">
    <citation type="submission" date="2016-10" db="EMBL/GenBank/DDBJ databases">
        <authorList>
            <person name="Varghese N."/>
            <person name="Submissions S."/>
        </authorList>
    </citation>
    <scope>NUCLEOTIDE SEQUENCE [LARGE SCALE GENOMIC DNA]</scope>
    <source>
        <strain evidence="4">ATCC 23835</strain>
    </source>
</reference>
<dbReference type="InterPro" id="IPR020864">
    <property type="entry name" value="MACPF"/>
</dbReference>
<keyword evidence="1" id="KW-0732">Signal</keyword>
<dbReference type="PANTHER" id="PTHR46096:SF3">
    <property type="entry name" value="PERFORIN-1"/>
    <property type="match status" value="1"/>
</dbReference>
<gene>
    <name evidence="3" type="ORF">SAMN05216598_2602</name>
</gene>
<dbReference type="PROSITE" id="PS51412">
    <property type="entry name" value="MACPF_2"/>
    <property type="match status" value="1"/>
</dbReference>
<dbReference type="Proteomes" id="UP000199524">
    <property type="component" value="Chromosome I"/>
</dbReference>
<dbReference type="GO" id="GO:0022829">
    <property type="term" value="F:wide pore channel activity"/>
    <property type="evidence" value="ECO:0007669"/>
    <property type="project" value="TreeGrafter"/>
</dbReference>
<dbReference type="GeneID" id="300207575"/>
<dbReference type="EMBL" id="LT629777">
    <property type="protein sequence ID" value="SDS74115.1"/>
    <property type="molecule type" value="Genomic_DNA"/>
</dbReference>
<accession>A0A1H1UNP3</accession>
<dbReference type="InterPro" id="IPR052784">
    <property type="entry name" value="Perforin-1_pore-forming"/>
</dbReference>
<evidence type="ECO:0000256" key="1">
    <source>
        <dbReference type="ARBA" id="ARBA00022729"/>
    </source>
</evidence>
<dbReference type="RefSeq" id="WP_090205395.1">
    <property type="nucleotide sequence ID" value="NZ_LT629777.1"/>
</dbReference>
<keyword evidence="4" id="KW-1185">Reference proteome</keyword>